<feature type="region of interest" description="Disordered" evidence="2">
    <location>
        <begin position="437"/>
        <end position="674"/>
    </location>
</feature>
<dbReference type="EMBL" id="CAJNON010000004">
    <property type="protein sequence ID" value="CAF0743082.1"/>
    <property type="molecule type" value="Genomic_DNA"/>
</dbReference>
<feature type="compositionally biased region" description="Polar residues" evidence="2">
    <location>
        <begin position="664"/>
        <end position="674"/>
    </location>
</feature>
<dbReference type="Proteomes" id="UP000663891">
    <property type="component" value="Unassembled WGS sequence"/>
</dbReference>
<feature type="compositionally biased region" description="Polar residues" evidence="2">
    <location>
        <begin position="560"/>
        <end position="574"/>
    </location>
</feature>
<feature type="compositionally biased region" description="Basic and acidic residues" evidence="2">
    <location>
        <begin position="470"/>
        <end position="487"/>
    </location>
</feature>
<evidence type="ECO:0000256" key="3">
    <source>
        <dbReference type="SAM" id="Phobius"/>
    </source>
</evidence>
<feature type="compositionally biased region" description="Basic and acidic residues" evidence="2">
    <location>
        <begin position="540"/>
        <end position="557"/>
    </location>
</feature>
<accession>A0A813NPS6</accession>
<name>A0A813NPS6_9BILA</name>
<feature type="signal peptide" evidence="4">
    <location>
        <begin position="1"/>
        <end position="20"/>
    </location>
</feature>
<feature type="region of interest" description="Disordered" evidence="2">
    <location>
        <begin position="773"/>
        <end position="932"/>
    </location>
</feature>
<sequence>MNLFLIFLALILFHENYIFGLETEEIKGINVLKKLKNDLPDCDLHDFVKSENDYKSLNDDLKTHCTTSASNKQFRTLCHMLCYELTVACKVPAESRPSKAIYTTKVTASELCGTKRIDKTNDWIAKKVLNSEQKQIISSNGLCTKITSDENALPLARFFYKIAPRVREADLAKQNKDDTTSNTDKKTLAESVVGAVKDAKNAIADTAQAAKEKTQEALSSAKSKASDAVETVKAKAGEVVDAVKTKAGDAVDAAKSKTGETADAAKSKAGDAIDAAKSKTADAVDAVKTKAGETADAVKTKAGETADAVKTKAGETADAVKAKAGDAVKTVKGKTDDDDAVDDDDETVKTKASDAVETAKTKAGDAVDAVKTKTGKAAKTLKDEAGDDDDDAESVKTKVGDAAETIKSKASDAVETVKAKAGDVIDAAKTKAGDAVKTIKGKTDDDDADADAADDDETAKAKTGTAVDTAKAKVGDAVETAKTKAGDAVKTAKGKTDDDDADADADADNDDETAQSKTGDTVKTGKSKTSDDNDDDDAADTDKDKAEGTSGNTKDKVSAGQDSLSKKTNQTGNATKDGIDKVKQAGELVGNTTKQVANSTVDKAQKVLDVGGNKPDPTVKKGPTNDDGDDDDDTNKNANQSKDTEQSKQIPKPDLASKKDETKGGNSTSGAVINNTNTVGVSAVNRTFDLTNRTNVNLNTTNNKESGNDSLSLTKLIEKFHLSPSQLIELIKNSPLNPFGPSKDSSLNDSVSATPLINFKNTANMSWMLNTTARPSSSSFSLAKNPTPIAISKNKENKTVDVPPSNIKPNKPNSDDNYDDDTANAKENEKQLKEQQIASDRKDFQSATDKKDKPEDDQRISHDDYDAANSPRPSVDSDNLPDNDEDAEYQADNKVPSGMNIKPAGDEKAPPKKIQQTVPDKQRVPQKSIPNRKYVPDDEGWSGNFITYFLLFTVFVVVGYLVLHNKNKVLGLLIEGCRRNRSSHGRRTGSNSGSTRYQRRRSNGSRTGSRPSTRGYEKLKNINDVINIDDTNPISDKEAIILKT</sequence>
<proteinExistence type="predicted"/>
<feature type="transmembrane region" description="Helical" evidence="3">
    <location>
        <begin position="945"/>
        <end position="963"/>
    </location>
</feature>
<feature type="compositionally biased region" description="Basic and acidic residues" evidence="2">
    <location>
        <begin position="823"/>
        <end position="865"/>
    </location>
</feature>
<evidence type="ECO:0000256" key="2">
    <source>
        <dbReference type="SAM" id="MobiDB-lite"/>
    </source>
</evidence>
<comment type="caution">
    <text evidence="5">The sequence shown here is derived from an EMBL/GenBank/DDBJ whole genome shotgun (WGS) entry which is preliminary data.</text>
</comment>
<dbReference type="SUPFAM" id="SSF58113">
    <property type="entry name" value="Apolipoprotein A-I"/>
    <property type="match status" value="2"/>
</dbReference>
<dbReference type="AlphaFoldDB" id="A0A813NPS6"/>
<dbReference type="OrthoDB" id="5846619at2759"/>
<feature type="compositionally biased region" description="Low complexity" evidence="2">
    <location>
        <begin position="803"/>
        <end position="812"/>
    </location>
</feature>
<feature type="compositionally biased region" description="Low complexity" evidence="2">
    <location>
        <begin position="1004"/>
        <end position="1014"/>
    </location>
</feature>
<keyword evidence="3" id="KW-1133">Transmembrane helix</keyword>
<dbReference type="Gene3D" id="1.20.5.1230">
    <property type="entry name" value="Apolipoprotein A-I"/>
    <property type="match status" value="1"/>
</dbReference>
<dbReference type="Gene3D" id="1.20.120.20">
    <property type="entry name" value="Apolipoprotein"/>
    <property type="match status" value="1"/>
</dbReference>
<evidence type="ECO:0000313" key="5">
    <source>
        <dbReference type="EMBL" id="CAF0743082.1"/>
    </source>
</evidence>
<evidence type="ECO:0000256" key="4">
    <source>
        <dbReference type="SAM" id="SignalP"/>
    </source>
</evidence>
<keyword evidence="1" id="KW-0175">Coiled coil</keyword>
<keyword evidence="3" id="KW-0812">Transmembrane</keyword>
<reference evidence="5" key="1">
    <citation type="submission" date="2021-02" db="EMBL/GenBank/DDBJ databases">
        <authorList>
            <person name="Nowell W R."/>
        </authorList>
    </citation>
    <scope>NUCLEOTIDE SEQUENCE</scope>
</reference>
<keyword evidence="4" id="KW-0732">Signal</keyword>
<keyword evidence="3" id="KW-0472">Membrane</keyword>
<feature type="region of interest" description="Disordered" evidence="2">
    <location>
        <begin position="980"/>
        <end position="1016"/>
    </location>
</feature>
<evidence type="ECO:0000256" key="1">
    <source>
        <dbReference type="SAM" id="Coils"/>
    </source>
</evidence>
<feature type="compositionally biased region" description="Polar residues" evidence="2">
    <location>
        <begin position="773"/>
        <end position="784"/>
    </location>
</feature>
<evidence type="ECO:0000313" key="6">
    <source>
        <dbReference type="Proteomes" id="UP000663891"/>
    </source>
</evidence>
<feature type="chain" id="PRO_5032856850" evidence="4">
    <location>
        <begin position="21"/>
        <end position="1044"/>
    </location>
</feature>
<organism evidence="5 6">
    <name type="scientific">Adineta steineri</name>
    <dbReference type="NCBI Taxonomy" id="433720"/>
    <lineage>
        <taxon>Eukaryota</taxon>
        <taxon>Metazoa</taxon>
        <taxon>Spiralia</taxon>
        <taxon>Gnathifera</taxon>
        <taxon>Rotifera</taxon>
        <taxon>Eurotatoria</taxon>
        <taxon>Bdelloidea</taxon>
        <taxon>Adinetida</taxon>
        <taxon>Adinetidae</taxon>
        <taxon>Adineta</taxon>
    </lineage>
</organism>
<gene>
    <name evidence="5" type="ORF">VCS650_LOCUS774</name>
</gene>
<feature type="compositionally biased region" description="Acidic residues" evidence="2">
    <location>
        <begin position="879"/>
        <end position="889"/>
    </location>
</feature>
<feature type="coiled-coil region" evidence="1">
    <location>
        <begin position="196"/>
        <end position="224"/>
    </location>
</feature>
<feature type="compositionally biased region" description="Acidic residues" evidence="2">
    <location>
        <begin position="444"/>
        <end position="457"/>
    </location>
</feature>
<feature type="compositionally biased region" description="Polar residues" evidence="2">
    <location>
        <begin position="590"/>
        <end position="602"/>
    </location>
</feature>
<protein>
    <submittedName>
        <fullName evidence="5">Uncharacterized protein</fullName>
    </submittedName>
</protein>
<feature type="compositionally biased region" description="Acidic residues" evidence="2">
    <location>
        <begin position="497"/>
        <end position="513"/>
    </location>
</feature>